<dbReference type="OrthoDB" id="9846409at2"/>
<keyword evidence="1" id="KW-0732">Signal</keyword>
<evidence type="ECO:0000313" key="2">
    <source>
        <dbReference type="EMBL" id="TXL76769.1"/>
    </source>
</evidence>
<dbReference type="Proteomes" id="UP000321638">
    <property type="component" value="Unassembled WGS sequence"/>
</dbReference>
<dbReference type="RefSeq" id="WP_147847033.1">
    <property type="nucleotide sequence ID" value="NZ_VDUZ01000010.1"/>
</dbReference>
<gene>
    <name evidence="2" type="ORF">FHP25_11305</name>
</gene>
<evidence type="ECO:0000313" key="3">
    <source>
        <dbReference type="Proteomes" id="UP000321638"/>
    </source>
</evidence>
<dbReference type="EMBL" id="VDUZ01000010">
    <property type="protein sequence ID" value="TXL76769.1"/>
    <property type="molecule type" value="Genomic_DNA"/>
</dbReference>
<proteinExistence type="predicted"/>
<comment type="caution">
    <text evidence="2">The sequence shown here is derived from an EMBL/GenBank/DDBJ whole genome shotgun (WGS) entry which is preliminary data.</text>
</comment>
<sequence>MRGLLSNRAIFRASLLAAALGLVVPPIQAAPRDTPDWKTCADFLTNDDAEPACTRLIEKGGIAPPDLAQVHYYRGSGRYFRDENAAAVTDLTATIRLVPSHAGARMMRVAAYWDNGQWFAASVDVLVLVWRSLTGTLTDHEEDEA</sequence>
<accession>A0A5C8PQS5</accession>
<dbReference type="AlphaFoldDB" id="A0A5C8PQS5"/>
<name>A0A5C8PQS5_9HYPH</name>
<protein>
    <recommendedName>
        <fullName evidence="4">Tetratricopeptide repeat protein</fullName>
    </recommendedName>
</protein>
<dbReference type="Gene3D" id="1.25.40.10">
    <property type="entry name" value="Tetratricopeptide repeat domain"/>
    <property type="match status" value="1"/>
</dbReference>
<evidence type="ECO:0008006" key="4">
    <source>
        <dbReference type="Google" id="ProtNLM"/>
    </source>
</evidence>
<dbReference type="SUPFAM" id="SSF48452">
    <property type="entry name" value="TPR-like"/>
    <property type="match status" value="1"/>
</dbReference>
<feature type="signal peptide" evidence="1">
    <location>
        <begin position="1"/>
        <end position="29"/>
    </location>
</feature>
<organism evidence="2 3">
    <name type="scientific">Vineibacter terrae</name>
    <dbReference type="NCBI Taxonomy" id="2586908"/>
    <lineage>
        <taxon>Bacteria</taxon>
        <taxon>Pseudomonadati</taxon>
        <taxon>Pseudomonadota</taxon>
        <taxon>Alphaproteobacteria</taxon>
        <taxon>Hyphomicrobiales</taxon>
        <taxon>Vineibacter</taxon>
    </lineage>
</organism>
<feature type="chain" id="PRO_5023020718" description="Tetratricopeptide repeat protein" evidence="1">
    <location>
        <begin position="30"/>
        <end position="145"/>
    </location>
</feature>
<keyword evidence="3" id="KW-1185">Reference proteome</keyword>
<evidence type="ECO:0000256" key="1">
    <source>
        <dbReference type="SAM" id="SignalP"/>
    </source>
</evidence>
<dbReference type="InterPro" id="IPR011990">
    <property type="entry name" value="TPR-like_helical_dom_sf"/>
</dbReference>
<reference evidence="2 3" key="1">
    <citation type="submission" date="2019-06" db="EMBL/GenBank/DDBJ databases">
        <title>New taxonomy in bacterial strain CC-CFT640, isolated from vineyard.</title>
        <authorList>
            <person name="Lin S.-Y."/>
            <person name="Tsai C.-F."/>
            <person name="Young C.-C."/>
        </authorList>
    </citation>
    <scope>NUCLEOTIDE SEQUENCE [LARGE SCALE GENOMIC DNA]</scope>
    <source>
        <strain evidence="2 3">CC-CFT640</strain>
    </source>
</reference>